<accession>A0AA36HQS7</accession>
<dbReference type="PROSITE" id="PS51375">
    <property type="entry name" value="PPR"/>
    <property type="match status" value="2"/>
</dbReference>
<feature type="non-terminal residue" evidence="3">
    <location>
        <position position="1"/>
    </location>
</feature>
<dbReference type="NCBIfam" id="TIGR00756">
    <property type="entry name" value="PPR"/>
    <property type="match status" value="1"/>
</dbReference>
<proteinExistence type="predicted"/>
<feature type="repeat" description="PPR" evidence="1">
    <location>
        <begin position="278"/>
        <end position="313"/>
    </location>
</feature>
<dbReference type="Pfam" id="PF13812">
    <property type="entry name" value="PPR_3"/>
    <property type="match status" value="2"/>
</dbReference>
<feature type="domain" description="WW" evidence="2">
    <location>
        <begin position="379"/>
        <end position="416"/>
    </location>
</feature>
<evidence type="ECO:0000259" key="2">
    <source>
        <dbReference type="PROSITE" id="PS50020"/>
    </source>
</evidence>
<gene>
    <name evidence="3" type="ORF">EVOR1521_LOCUS2616</name>
</gene>
<organism evidence="3 4">
    <name type="scientific">Effrenium voratum</name>
    <dbReference type="NCBI Taxonomy" id="2562239"/>
    <lineage>
        <taxon>Eukaryota</taxon>
        <taxon>Sar</taxon>
        <taxon>Alveolata</taxon>
        <taxon>Dinophyceae</taxon>
        <taxon>Suessiales</taxon>
        <taxon>Symbiodiniaceae</taxon>
        <taxon>Effrenium</taxon>
    </lineage>
</organism>
<dbReference type="CDD" id="cd00201">
    <property type="entry name" value="WW"/>
    <property type="match status" value="1"/>
</dbReference>
<evidence type="ECO:0000313" key="3">
    <source>
        <dbReference type="EMBL" id="CAJ1372573.1"/>
    </source>
</evidence>
<reference evidence="3" key="1">
    <citation type="submission" date="2023-08" db="EMBL/GenBank/DDBJ databases">
        <authorList>
            <person name="Chen Y."/>
            <person name="Shah S."/>
            <person name="Dougan E. K."/>
            <person name="Thang M."/>
            <person name="Chan C."/>
        </authorList>
    </citation>
    <scope>NUCLEOTIDE SEQUENCE</scope>
</reference>
<keyword evidence="4" id="KW-1185">Reference proteome</keyword>
<dbReference type="EMBL" id="CAUJNA010000142">
    <property type="protein sequence ID" value="CAJ1372573.1"/>
    <property type="molecule type" value="Genomic_DNA"/>
</dbReference>
<dbReference type="InterPro" id="IPR001202">
    <property type="entry name" value="WW_dom"/>
</dbReference>
<sequence>SRATRSIVLVGLLVGTMFARAFTWRLSSAACRAFADARANALAAASRNRSRLKQSRRLLGIDPPDVPAAEQISCSDPEQQTALKEIFAALRTRDWEAGVAAYGRFSDPEPNLALAAVILAERCGKTTEAFDLYVDLRRRKELTARVFTHLIRLAGKVHTVLAQAMLAEMKVCKLQPNQQNYLALLELFKQRRDAKAARETWQQMRQDIGEASEMTLCSVMSAVAKSGDVAGTEALLLEGNKIGRPHFNCCLDACHVAGDADNAFRILGEMKAAGCPPDVISYNSVLGALDKAGRPSADRVRLLEDMERSGVKPNNLFLERHIACILGIPQKGAAVREVLQLPSEVRVEALETIRKAEADGVEPTLLTQKVKQVIETEHLAKENDWVKVVGKDGAGSPLEYYWDRSSGLTQWEHPDCQVMETVSA</sequence>
<dbReference type="PROSITE" id="PS50020">
    <property type="entry name" value="WW_DOMAIN_2"/>
    <property type="match status" value="1"/>
</dbReference>
<feature type="repeat" description="PPR" evidence="1">
    <location>
        <begin position="243"/>
        <end position="277"/>
    </location>
</feature>
<dbReference type="Gene3D" id="1.25.40.10">
    <property type="entry name" value="Tetratricopeptide repeat domain"/>
    <property type="match status" value="2"/>
</dbReference>
<dbReference type="GO" id="GO:0003729">
    <property type="term" value="F:mRNA binding"/>
    <property type="evidence" value="ECO:0007669"/>
    <property type="project" value="TreeGrafter"/>
</dbReference>
<dbReference type="AlphaFoldDB" id="A0AA36HQS7"/>
<comment type="caution">
    <text evidence="3">The sequence shown here is derived from an EMBL/GenBank/DDBJ whole genome shotgun (WGS) entry which is preliminary data.</text>
</comment>
<name>A0AA36HQS7_9DINO</name>
<dbReference type="PANTHER" id="PTHR47938:SF35">
    <property type="entry name" value="PENTATRICOPEPTIDE REPEAT-CONTAINING PROTEIN 4, MITOCHONDRIAL-RELATED"/>
    <property type="match status" value="1"/>
</dbReference>
<evidence type="ECO:0000313" key="4">
    <source>
        <dbReference type="Proteomes" id="UP001178507"/>
    </source>
</evidence>
<dbReference type="InterPro" id="IPR002885">
    <property type="entry name" value="PPR_rpt"/>
</dbReference>
<dbReference type="InterPro" id="IPR011990">
    <property type="entry name" value="TPR-like_helical_dom_sf"/>
</dbReference>
<evidence type="ECO:0000256" key="1">
    <source>
        <dbReference type="PROSITE-ProRule" id="PRU00708"/>
    </source>
</evidence>
<dbReference type="Proteomes" id="UP001178507">
    <property type="component" value="Unassembled WGS sequence"/>
</dbReference>
<dbReference type="PANTHER" id="PTHR47938">
    <property type="entry name" value="RESPIRATORY COMPLEX I CHAPERONE (CIA84), PUTATIVE (AFU_ORTHOLOGUE AFUA_2G06020)-RELATED"/>
    <property type="match status" value="1"/>
</dbReference>
<protein>
    <recommendedName>
        <fullName evidence="2">WW domain-containing protein</fullName>
    </recommendedName>
</protein>